<comment type="caution">
    <text evidence="3">The sequence shown here is derived from an EMBL/GenBank/DDBJ whole genome shotgun (WGS) entry which is preliminary data.</text>
</comment>
<sequence>MASRGIVMFAAMLGGAAALATVKPTDRDATCGIICVDSVNECGERYGGCYDPCLESAPEAPPCTIPGTHIWYPTPPPEEITPFTDDDCSNVIICIDGVNDCIPDCKPWNITIPTCPSEEGEPAGTDGTPETDEPADTDDTDETIEAVPWQGAEEPVPEEPVDEEPVPEEPVDEEPVPEEPVDGEPVPEEPVDGEPVDGEPVDGEPVDGEPVDGEPVDGEPLIGEPVPEEIVPWIPDGPWGWSD</sequence>
<dbReference type="EMBL" id="PPTA01000010">
    <property type="protein sequence ID" value="TFB00769.1"/>
    <property type="molecule type" value="Genomic_DNA"/>
</dbReference>
<keyword evidence="4" id="KW-1185">Reference proteome</keyword>
<evidence type="ECO:0000256" key="1">
    <source>
        <dbReference type="SAM" id="MobiDB-lite"/>
    </source>
</evidence>
<dbReference type="GeneID" id="300578979"/>
<gene>
    <name evidence="3" type="ORF">CCMA1212_007359</name>
</gene>
<name>A0ABY2GYK1_9HYPO</name>
<feature type="compositionally biased region" description="Low complexity" evidence="1">
    <location>
        <begin position="218"/>
        <end position="232"/>
    </location>
</feature>
<feature type="region of interest" description="Disordered" evidence="1">
    <location>
        <begin position="113"/>
        <end position="243"/>
    </location>
</feature>
<dbReference type="RefSeq" id="XP_073556970.1">
    <property type="nucleotide sequence ID" value="XM_073704529.1"/>
</dbReference>
<protein>
    <submittedName>
        <fullName evidence="3">Uncharacterized protein</fullName>
    </submittedName>
</protein>
<feature type="chain" id="PRO_5046996691" evidence="2">
    <location>
        <begin position="19"/>
        <end position="243"/>
    </location>
</feature>
<feature type="compositionally biased region" description="Acidic residues" evidence="1">
    <location>
        <begin position="155"/>
        <end position="217"/>
    </location>
</feature>
<evidence type="ECO:0000313" key="4">
    <source>
        <dbReference type="Proteomes" id="UP001642720"/>
    </source>
</evidence>
<evidence type="ECO:0000256" key="2">
    <source>
        <dbReference type="SAM" id="SignalP"/>
    </source>
</evidence>
<keyword evidence="2" id="KW-0732">Signal</keyword>
<feature type="compositionally biased region" description="Acidic residues" evidence="1">
    <location>
        <begin position="129"/>
        <end position="144"/>
    </location>
</feature>
<evidence type="ECO:0000313" key="3">
    <source>
        <dbReference type="EMBL" id="TFB00769.1"/>
    </source>
</evidence>
<dbReference type="Proteomes" id="UP001642720">
    <property type="component" value="Unassembled WGS sequence"/>
</dbReference>
<reference evidence="3 4" key="1">
    <citation type="submission" date="2018-01" db="EMBL/GenBank/DDBJ databases">
        <title>Genome characterization of the sugarcane-associated fungus Trichoderma ghanense CCMA-1212 and their application in lignocelulose bioconversion.</title>
        <authorList>
            <person name="Steindorff A.S."/>
            <person name="Mendes T.D."/>
            <person name="Vilela E.S.D."/>
            <person name="Rodrigues D.S."/>
            <person name="Formighieri E.F."/>
            <person name="Melo I.S."/>
            <person name="Favaro L.C.L."/>
        </authorList>
    </citation>
    <scope>NUCLEOTIDE SEQUENCE [LARGE SCALE GENOMIC DNA]</scope>
    <source>
        <strain evidence="3 4">CCMA-1212</strain>
    </source>
</reference>
<proteinExistence type="predicted"/>
<organism evidence="3 4">
    <name type="scientific">Trichoderma ghanense</name>
    <dbReference type="NCBI Taxonomy" id="65468"/>
    <lineage>
        <taxon>Eukaryota</taxon>
        <taxon>Fungi</taxon>
        <taxon>Dikarya</taxon>
        <taxon>Ascomycota</taxon>
        <taxon>Pezizomycotina</taxon>
        <taxon>Sordariomycetes</taxon>
        <taxon>Hypocreomycetidae</taxon>
        <taxon>Hypocreales</taxon>
        <taxon>Hypocreaceae</taxon>
        <taxon>Trichoderma</taxon>
    </lineage>
</organism>
<accession>A0ABY2GYK1</accession>
<feature type="signal peptide" evidence="2">
    <location>
        <begin position="1"/>
        <end position="18"/>
    </location>
</feature>